<protein>
    <submittedName>
        <fullName evidence="1">Uncharacterized protein</fullName>
    </submittedName>
</protein>
<dbReference type="RefSeq" id="WP_023791587.1">
    <property type="nucleotide sequence ID" value="NC_023003.1"/>
</dbReference>
<evidence type="ECO:0000313" key="2">
    <source>
        <dbReference type="Proteomes" id="UP000018769"/>
    </source>
</evidence>
<dbReference type="Proteomes" id="UP000018769">
    <property type="component" value="Chromosome I"/>
</dbReference>
<reference evidence="1 2" key="1">
    <citation type="journal article" date="2015" name="Biol. Direct">
        <title>Babela massiliensis, a representative of a widespread bacterial phylum with unusual adaptations to parasitism in amoebae.</title>
        <authorList>
            <person name="Pagnier I."/>
            <person name="Yutin N."/>
            <person name="Croce O."/>
            <person name="Makarova K.S."/>
            <person name="Wolf Y.I."/>
            <person name="Benamar S."/>
            <person name="Raoult D."/>
            <person name="Koonin E.V."/>
            <person name="La Scola B."/>
        </authorList>
    </citation>
    <scope>NUCLEOTIDE SEQUENCE [LARGE SCALE GENOMIC DNA]</scope>
    <source>
        <strain evidence="2">BABL1</strain>
    </source>
</reference>
<dbReference type="STRING" id="673862.BABL1_gene_568"/>
<proteinExistence type="predicted"/>
<dbReference type="OrthoDB" id="9800326at2"/>
<gene>
    <name evidence="1" type="ORF">BABL1_gene_568</name>
</gene>
<dbReference type="AlphaFoldDB" id="V6DFX9"/>
<keyword evidence="2" id="KW-1185">Reference proteome</keyword>
<dbReference type="HOGENOM" id="CLU_1207999_0_0_7"/>
<name>V6DFX9_9BACT</name>
<dbReference type="KEGG" id="dpb:BABL1_gene_568"/>
<evidence type="ECO:0000313" key="1">
    <source>
        <dbReference type="EMBL" id="CDK30449.1"/>
    </source>
</evidence>
<dbReference type="EMBL" id="HG793133">
    <property type="protein sequence ID" value="CDK30449.1"/>
    <property type="molecule type" value="Genomic_DNA"/>
</dbReference>
<accession>V6DFX9</accession>
<organism evidence="1 2">
    <name type="scientific">Candidatus Babela massiliensis</name>
    <dbReference type="NCBI Taxonomy" id="673862"/>
    <lineage>
        <taxon>Bacteria</taxon>
        <taxon>Candidatus Babelota</taxon>
        <taxon>Candidatus Babeliae</taxon>
        <taxon>Candidatus Babeliales</taxon>
        <taxon>Candidatus Babeliaceae</taxon>
        <taxon>Candidatus Babela</taxon>
    </lineage>
</organism>
<sequence length="239" mass="28926">MFPYRIVSDYILYIQFRKNLKILAPPLWILEILKKDLIYLIEENKVEVNSDLTRFIQRLNKKVDKSYLKRIERQDRNPLNYSSYSFTLKFPYTGDNLTTFVNLVELAVKKGIHQGSYEIDLETLKKFEKDIESFIRVQTHRQNNTLLRKLDKEDLLLSEFAEVIEFINEKEYKIVTTANFPLYGIFLDERFTLMHHMLYLLNSRTNMVIKFRDTVKDILDDHNKKSQSWLYRMFGWLEW</sequence>